<evidence type="ECO:0000259" key="2">
    <source>
        <dbReference type="PROSITE" id="PS50020"/>
    </source>
</evidence>
<dbReference type="InterPro" id="IPR001202">
    <property type="entry name" value="WW_dom"/>
</dbReference>
<dbReference type="PANTHER" id="PTHR11864">
    <property type="entry name" value="PRE-MRNA-PROCESSING PROTEIN PRP40"/>
    <property type="match status" value="1"/>
</dbReference>
<evidence type="ECO:0000313" key="3">
    <source>
        <dbReference type="EnsemblProtists" id="PYU1_T004255"/>
    </source>
</evidence>
<proteinExistence type="predicted"/>
<dbReference type="Pfam" id="PF00397">
    <property type="entry name" value="WW"/>
    <property type="match status" value="1"/>
</dbReference>
<evidence type="ECO:0000313" key="4">
    <source>
        <dbReference type="Proteomes" id="UP000019132"/>
    </source>
</evidence>
<sequence length="311" mass="36037">MFCNTCWQNVHAGGKRKLHDFRALYDYYDKRVDYGDGEFPSKWPSEIEQDEMDGWGLRVYPCRQPVEVNGPWEQYVDANTGKVWFYNKETEASSYVCPVGVFFQNDTNARASLALSSADDPPLESGLNDWSKYYDETQGMEYYYNSKTDTSSFERPLEFSTPRPTPNAATDKPLVSGRDGWEKYVDSQSGYPYYYNRFTMESTFTRPLHFQTARRGDVTMEVGGNDWAKYYDVSQGIYYYYNSRTYESAFARPLEFMTPRIVPQDAATMGMTEFYDPATGKVYFYNTRTTECQLAVVSSSPKARSGVRDYR</sequence>
<accession>K3WH14</accession>
<feature type="region of interest" description="Disordered" evidence="1">
    <location>
        <begin position="154"/>
        <end position="173"/>
    </location>
</feature>
<protein>
    <recommendedName>
        <fullName evidence="2">WW domain-containing protein</fullName>
    </recommendedName>
</protein>
<dbReference type="PROSITE" id="PS50020">
    <property type="entry name" value="WW_DOMAIN_2"/>
    <property type="match status" value="2"/>
</dbReference>
<reference evidence="4" key="2">
    <citation type="submission" date="2010-04" db="EMBL/GenBank/DDBJ databases">
        <authorList>
            <person name="Buell R."/>
            <person name="Hamilton J."/>
            <person name="Hostetler J."/>
        </authorList>
    </citation>
    <scope>NUCLEOTIDE SEQUENCE [LARGE SCALE GENOMIC DNA]</scope>
    <source>
        <strain evidence="4">DAOM:BR144</strain>
    </source>
</reference>
<dbReference type="InterPro" id="IPR036020">
    <property type="entry name" value="WW_dom_sf"/>
</dbReference>
<dbReference type="CDD" id="cd00201">
    <property type="entry name" value="WW"/>
    <property type="match status" value="1"/>
</dbReference>
<dbReference type="EMBL" id="GL376567">
    <property type="status" value="NOT_ANNOTATED_CDS"/>
    <property type="molecule type" value="Genomic_DNA"/>
</dbReference>
<dbReference type="PROSITE" id="PS01159">
    <property type="entry name" value="WW_DOMAIN_1"/>
    <property type="match status" value="2"/>
</dbReference>
<dbReference type="AlphaFoldDB" id="K3WH14"/>
<dbReference type="GO" id="GO:0005685">
    <property type="term" value="C:U1 snRNP"/>
    <property type="evidence" value="ECO:0007669"/>
    <property type="project" value="TreeGrafter"/>
</dbReference>
<dbReference type="HOGENOM" id="CLU_895685_0_0_1"/>
<dbReference type="GO" id="GO:0045292">
    <property type="term" value="P:mRNA cis splicing, via spliceosome"/>
    <property type="evidence" value="ECO:0007669"/>
    <property type="project" value="InterPro"/>
</dbReference>
<dbReference type="EnsemblProtists" id="PYU1_T004255">
    <property type="protein sequence ID" value="PYU1_T004255"/>
    <property type="gene ID" value="PYU1_G004245"/>
</dbReference>
<dbReference type="Proteomes" id="UP000019132">
    <property type="component" value="Unassembled WGS sequence"/>
</dbReference>
<evidence type="ECO:0000256" key="1">
    <source>
        <dbReference type="SAM" id="MobiDB-lite"/>
    </source>
</evidence>
<dbReference type="InterPro" id="IPR039726">
    <property type="entry name" value="Prp40-like"/>
</dbReference>
<keyword evidence="4" id="KW-1185">Reference proteome</keyword>
<dbReference type="eggNOG" id="KOG1947">
    <property type="taxonomic scope" value="Eukaryota"/>
</dbReference>
<reference evidence="4" key="1">
    <citation type="journal article" date="2010" name="Genome Biol.">
        <title>Genome sequence of the necrotrophic plant pathogen Pythium ultimum reveals original pathogenicity mechanisms and effector repertoire.</title>
        <authorList>
            <person name="Levesque C.A."/>
            <person name="Brouwer H."/>
            <person name="Cano L."/>
            <person name="Hamilton J.P."/>
            <person name="Holt C."/>
            <person name="Huitema E."/>
            <person name="Raffaele S."/>
            <person name="Robideau G.P."/>
            <person name="Thines M."/>
            <person name="Win J."/>
            <person name="Zerillo M.M."/>
            <person name="Beakes G.W."/>
            <person name="Boore J.L."/>
            <person name="Busam D."/>
            <person name="Dumas B."/>
            <person name="Ferriera S."/>
            <person name="Fuerstenberg S.I."/>
            <person name="Gachon C.M."/>
            <person name="Gaulin E."/>
            <person name="Govers F."/>
            <person name="Grenville-Briggs L."/>
            <person name="Horner N."/>
            <person name="Hostetler J."/>
            <person name="Jiang R.H."/>
            <person name="Johnson J."/>
            <person name="Krajaejun T."/>
            <person name="Lin H."/>
            <person name="Meijer H.J."/>
            <person name="Moore B."/>
            <person name="Morris P."/>
            <person name="Phuntmart V."/>
            <person name="Puiu D."/>
            <person name="Shetty J."/>
            <person name="Stajich J.E."/>
            <person name="Tripathy S."/>
            <person name="Wawra S."/>
            <person name="van West P."/>
            <person name="Whitty B.R."/>
            <person name="Coutinho P.M."/>
            <person name="Henrissat B."/>
            <person name="Martin F."/>
            <person name="Thomas P.D."/>
            <person name="Tyler B.M."/>
            <person name="De Vries R.P."/>
            <person name="Kamoun S."/>
            <person name="Yandell M."/>
            <person name="Tisserat N."/>
            <person name="Buell C.R."/>
        </authorList>
    </citation>
    <scope>NUCLEOTIDE SEQUENCE</scope>
    <source>
        <strain evidence="4">DAOM:BR144</strain>
    </source>
</reference>
<name>K3WH14_GLOUD</name>
<feature type="domain" description="WW" evidence="2">
    <location>
        <begin position="179"/>
        <end position="209"/>
    </location>
</feature>
<dbReference type="SMART" id="SM00456">
    <property type="entry name" value="WW"/>
    <property type="match status" value="4"/>
</dbReference>
<organism evidence="3 4">
    <name type="scientific">Globisporangium ultimum (strain ATCC 200006 / CBS 805.95 / DAOM BR144)</name>
    <name type="common">Pythium ultimum</name>
    <dbReference type="NCBI Taxonomy" id="431595"/>
    <lineage>
        <taxon>Eukaryota</taxon>
        <taxon>Sar</taxon>
        <taxon>Stramenopiles</taxon>
        <taxon>Oomycota</taxon>
        <taxon>Peronosporomycetes</taxon>
        <taxon>Pythiales</taxon>
        <taxon>Pythiaceae</taxon>
        <taxon>Globisporangium</taxon>
    </lineage>
</organism>
<reference evidence="3" key="3">
    <citation type="submission" date="2015-02" db="UniProtKB">
        <authorList>
            <consortium name="EnsemblProtists"/>
        </authorList>
    </citation>
    <scope>IDENTIFICATION</scope>
    <source>
        <strain evidence="3">DAOM BR144</strain>
    </source>
</reference>
<dbReference type="PANTHER" id="PTHR11864:SF0">
    <property type="entry name" value="PRP40 PRE-MRNA PROCESSING FACTOR 40 HOMOLOG A (YEAST)"/>
    <property type="match status" value="1"/>
</dbReference>
<dbReference type="Gene3D" id="2.20.70.10">
    <property type="match status" value="3"/>
</dbReference>
<dbReference type="VEuPathDB" id="FungiDB:PYU1_G004245"/>
<dbReference type="GO" id="GO:0071004">
    <property type="term" value="C:U2-type prespliceosome"/>
    <property type="evidence" value="ECO:0007669"/>
    <property type="project" value="TreeGrafter"/>
</dbReference>
<dbReference type="GO" id="GO:0003723">
    <property type="term" value="F:RNA binding"/>
    <property type="evidence" value="ECO:0007669"/>
    <property type="project" value="TreeGrafter"/>
</dbReference>
<dbReference type="InParanoid" id="K3WH14"/>
<feature type="domain" description="WW" evidence="2">
    <location>
        <begin position="130"/>
        <end position="158"/>
    </location>
</feature>
<dbReference type="SUPFAM" id="SSF51045">
    <property type="entry name" value="WW domain"/>
    <property type="match status" value="2"/>
</dbReference>
<dbReference type="STRING" id="431595.K3WH14"/>